<dbReference type="OrthoDB" id="3850777at2"/>
<evidence type="ECO:0000313" key="1">
    <source>
        <dbReference type="EMBL" id="MPY31242.1"/>
    </source>
</evidence>
<comment type="caution">
    <text evidence="1">The sequence shown here is derived from an EMBL/GenBank/DDBJ whole genome shotgun (WGS) entry which is preliminary data.</text>
</comment>
<protein>
    <recommendedName>
        <fullName evidence="3">Aldose 1-epimerase</fullName>
    </recommendedName>
</protein>
<evidence type="ECO:0008006" key="3">
    <source>
        <dbReference type="Google" id="ProtNLM"/>
    </source>
</evidence>
<dbReference type="AlphaFoldDB" id="A0A5N8V9C5"/>
<dbReference type="RefSeq" id="WP_152886051.1">
    <property type="nucleotide sequence ID" value="NZ_VJZD01000022.1"/>
</dbReference>
<keyword evidence="2" id="KW-1185">Reference proteome</keyword>
<dbReference type="GO" id="GO:0030246">
    <property type="term" value="F:carbohydrate binding"/>
    <property type="evidence" value="ECO:0007669"/>
    <property type="project" value="InterPro"/>
</dbReference>
<evidence type="ECO:0000313" key="2">
    <source>
        <dbReference type="Proteomes" id="UP000325849"/>
    </source>
</evidence>
<organism evidence="1 2">
    <name type="scientific">Streptomyces adustus</name>
    <dbReference type="NCBI Taxonomy" id="1609272"/>
    <lineage>
        <taxon>Bacteria</taxon>
        <taxon>Bacillati</taxon>
        <taxon>Actinomycetota</taxon>
        <taxon>Actinomycetes</taxon>
        <taxon>Kitasatosporales</taxon>
        <taxon>Streptomycetaceae</taxon>
        <taxon>Streptomyces</taxon>
    </lineage>
</organism>
<dbReference type="Proteomes" id="UP000325849">
    <property type="component" value="Unassembled WGS sequence"/>
</dbReference>
<dbReference type="EMBL" id="VJZD01000022">
    <property type="protein sequence ID" value="MPY31242.1"/>
    <property type="molecule type" value="Genomic_DNA"/>
</dbReference>
<reference evidence="1 2" key="1">
    <citation type="submission" date="2019-07" db="EMBL/GenBank/DDBJ databases">
        <title>New species of Amycolatopsis and Streptomyces.</title>
        <authorList>
            <person name="Duangmal K."/>
            <person name="Teo W.F.A."/>
            <person name="Lipun K."/>
        </authorList>
    </citation>
    <scope>NUCLEOTIDE SEQUENCE [LARGE SCALE GENOMIC DNA]</scope>
    <source>
        <strain evidence="1 2">NBRC 109810</strain>
    </source>
</reference>
<gene>
    <name evidence="1" type="ORF">FNH09_07955</name>
</gene>
<proteinExistence type="predicted"/>
<name>A0A5N8V9C5_9ACTN</name>
<accession>A0A5N8V9C5</accession>
<sequence length="265" mass="28681">MVRVASLPVRVTTDMDHDGRWTSLTAGGREWLWHRNEPRRHLVRPGDSFADAGGLEECVPTVRGLPDHGDAWSRSWQRAGDQDTVECPDFRLTRRIGERGNAVVADYTLAAEPGYRFVWAAHALLDLSTAARIGVARPALARLYPDEGDRWVAGAWPTVGGVPLDRLGPDDGSAVGAVVLTSRVSVHDGTDTLHLSVEADGQPVAVALWRNLGGFPQEAPYRSVGVEPMLGRVFDRAAAGEGDTAVVPPSGEVAWRLTVTADRRL</sequence>
<dbReference type="InterPro" id="IPR014718">
    <property type="entry name" value="GH-type_carb-bd"/>
</dbReference>
<dbReference type="Gene3D" id="2.70.98.10">
    <property type="match status" value="1"/>
</dbReference>